<dbReference type="InterPro" id="IPR015943">
    <property type="entry name" value="WD40/YVTN_repeat-like_dom_sf"/>
</dbReference>
<keyword evidence="2" id="KW-0677">Repeat</keyword>
<accession>A0AAD6WP87</accession>
<organism evidence="6 7">
    <name type="scientific">Mycena alexandri</name>
    <dbReference type="NCBI Taxonomy" id="1745969"/>
    <lineage>
        <taxon>Eukaryota</taxon>
        <taxon>Fungi</taxon>
        <taxon>Dikarya</taxon>
        <taxon>Basidiomycota</taxon>
        <taxon>Agaricomycotina</taxon>
        <taxon>Agaricomycetes</taxon>
        <taxon>Agaricomycetidae</taxon>
        <taxon>Agaricales</taxon>
        <taxon>Marasmiineae</taxon>
        <taxon>Mycenaceae</taxon>
        <taxon>Mycena</taxon>
    </lineage>
</organism>
<evidence type="ECO:0000256" key="1">
    <source>
        <dbReference type="ARBA" id="ARBA00022574"/>
    </source>
</evidence>
<dbReference type="InterPro" id="IPR036322">
    <property type="entry name" value="WD40_repeat_dom_sf"/>
</dbReference>
<dbReference type="PROSITE" id="PS50294">
    <property type="entry name" value="WD_REPEATS_REGION"/>
    <property type="match status" value="1"/>
</dbReference>
<feature type="transmembrane region" description="Helical" evidence="5">
    <location>
        <begin position="387"/>
        <end position="407"/>
    </location>
</feature>
<protein>
    <submittedName>
        <fullName evidence="6">WD40-repeat-containing domain protein</fullName>
    </submittedName>
</protein>
<sequence length="427" mass="47305">MPYSLHRTLTLPNTRGGLVNAVLFFEDGTRLASGGDDEVLRIWDVRSGDCQEFTDSEWGQITNLTIMLNPAGGETQGLLVGTARGVVSIYPWHERTMQFNRQAATNTVVFFDAPVESQAFDAMGSRFIAASQLGTVKMYAIRDCRHMVLMWSFSIGSSIPHSLEFMGEENETFVIHTLTTGTVLCCDSRTGELTSESRRLRGGVGFVTFSADKQQKAVHNLSIDQYELYGPTGSDPFPISPFGTSRKIKGAAFGEGVRNIICGGDDGTIYVYNIPNHEIEQELIQGDYGTICALTTCSTRDYHLIASAAGELPAHVYIWGKPTQRRHTEDMEQELERQRIEAQAALDAATLAQSCQEAESLRAELAAKVESVRRLKANFERKRTRKLILRAFLVLSILILPIVVGWARSDIRGIFTPHADVSDLRSD</sequence>
<comment type="caution">
    <text evidence="6">The sequence shown here is derived from an EMBL/GenBank/DDBJ whole genome shotgun (WGS) entry which is preliminary data.</text>
</comment>
<evidence type="ECO:0000256" key="5">
    <source>
        <dbReference type="SAM" id="Phobius"/>
    </source>
</evidence>
<keyword evidence="1 3" id="KW-0853">WD repeat</keyword>
<name>A0AAD6WP87_9AGAR</name>
<evidence type="ECO:0000256" key="4">
    <source>
        <dbReference type="SAM" id="Coils"/>
    </source>
</evidence>
<keyword evidence="5" id="KW-0472">Membrane</keyword>
<evidence type="ECO:0000256" key="2">
    <source>
        <dbReference type="ARBA" id="ARBA00022737"/>
    </source>
</evidence>
<dbReference type="PROSITE" id="PS00678">
    <property type="entry name" value="WD_REPEATS_1"/>
    <property type="match status" value="1"/>
</dbReference>
<keyword evidence="5" id="KW-1133">Transmembrane helix</keyword>
<dbReference type="InterPro" id="IPR001680">
    <property type="entry name" value="WD40_rpt"/>
</dbReference>
<keyword evidence="4" id="KW-0175">Coiled coil</keyword>
<evidence type="ECO:0000313" key="6">
    <source>
        <dbReference type="EMBL" id="KAJ7021938.1"/>
    </source>
</evidence>
<dbReference type="InterPro" id="IPR019775">
    <property type="entry name" value="WD40_repeat_CS"/>
</dbReference>
<feature type="repeat" description="WD" evidence="3">
    <location>
        <begin position="19"/>
        <end position="53"/>
    </location>
</feature>
<feature type="coiled-coil region" evidence="4">
    <location>
        <begin position="328"/>
        <end position="382"/>
    </location>
</feature>
<dbReference type="EMBL" id="JARJCM010000220">
    <property type="protein sequence ID" value="KAJ7021938.1"/>
    <property type="molecule type" value="Genomic_DNA"/>
</dbReference>
<dbReference type="InterPro" id="IPR050505">
    <property type="entry name" value="WDR55/POC1"/>
</dbReference>
<dbReference type="SMART" id="SM00320">
    <property type="entry name" value="WD40"/>
    <property type="match status" value="2"/>
</dbReference>
<dbReference type="PROSITE" id="PS50082">
    <property type="entry name" value="WD_REPEATS_2"/>
    <property type="match status" value="1"/>
</dbReference>
<reference evidence="6" key="1">
    <citation type="submission" date="2023-03" db="EMBL/GenBank/DDBJ databases">
        <title>Massive genome expansion in bonnet fungi (Mycena s.s.) driven by repeated elements and novel gene families across ecological guilds.</title>
        <authorList>
            <consortium name="Lawrence Berkeley National Laboratory"/>
            <person name="Harder C.B."/>
            <person name="Miyauchi S."/>
            <person name="Viragh M."/>
            <person name="Kuo A."/>
            <person name="Thoen E."/>
            <person name="Andreopoulos B."/>
            <person name="Lu D."/>
            <person name="Skrede I."/>
            <person name="Drula E."/>
            <person name="Henrissat B."/>
            <person name="Morin E."/>
            <person name="Kohler A."/>
            <person name="Barry K."/>
            <person name="LaButti K."/>
            <person name="Morin E."/>
            <person name="Salamov A."/>
            <person name="Lipzen A."/>
            <person name="Mereny Z."/>
            <person name="Hegedus B."/>
            <person name="Baldrian P."/>
            <person name="Stursova M."/>
            <person name="Weitz H."/>
            <person name="Taylor A."/>
            <person name="Grigoriev I.V."/>
            <person name="Nagy L.G."/>
            <person name="Martin F."/>
            <person name="Kauserud H."/>
        </authorList>
    </citation>
    <scope>NUCLEOTIDE SEQUENCE</scope>
    <source>
        <strain evidence="6">CBHHK200</strain>
    </source>
</reference>
<dbReference type="PANTHER" id="PTHR44019:SF8">
    <property type="entry name" value="POC1 CENTRIOLAR PROTEIN HOMOLOG"/>
    <property type="match status" value="1"/>
</dbReference>
<keyword evidence="5" id="KW-0812">Transmembrane</keyword>
<dbReference type="Gene3D" id="2.130.10.10">
    <property type="entry name" value="YVTN repeat-like/Quinoprotein amine dehydrogenase"/>
    <property type="match status" value="1"/>
</dbReference>
<gene>
    <name evidence="6" type="ORF">C8F04DRAFT_1194986</name>
</gene>
<evidence type="ECO:0000313" key="7">
    <source>
        <dbReference type="Proteomes" id="UP001218188"/>
    </source>
</evidence>
<dbReference type="SUPFAM" id="SSF50978">
    <property type="entry name" value="WD40 repeat-like"/>
    <property type="match status" value="1"/>
</dbReference>
<evidence type="ECO:0000256" key="3">
    <source>
        <dbReference type="PROSITE-ProRule" id="PRU00221"/>
    </source>
</evidence>
<keyword evidence="7" id="KW-1185">Reference proteome</keyword>
<dbReference type="AlphaFoldDB" id="A0AAD6WP87"/>
<dbReference type="Proteomes" id="UP001218188">
    <property type="component" value="Unassembled WGS sequence"/>
</dbReference>
<dbReference type="PANTHER" id="PTHR44019">
    <property type="entry name" value="WD REPEAT-CONTAINING PROTEIN 55"/>
    <property type="match status" value="1"/>
</dbReference>
<proteinExistence type="predicted"/>
<dbReference type="Pfam" id="PF00400">
    <property type="entry name" value="WD40"/>
    <property type="match status" value="1"/>
</dbReference>